<reference evidence="1" key="1">
    <citation type="submission" date="2010-07" db="EMBL/GenBank/DDBJ databases">
        <authorList>
            <consortium name="CONSOLIDER consortium CSD2007-00005"/>
            <person name="Guazzaroni M.-E."/>
            <person name="Richter M."/>
            <person name="Garcia-Salamanca A."/>
            <person name="Yarza P."/>
            <person name="Ferrer M."/>
        </authorList>
    </citation>
    <scope>NUCLEOTIDE SEQUENCE</scope>
</reference>
<name>D9PIF7_9ZZZZ</name>
<comment type="caution">
    <text evidence="1">The sequence shown here is derived from an EMBL/GenBank/DDBJ whole genome shotgun (WGS) entry which is preliminary data.</text>
</comment>
<reference evidence="1" key="2">
    <citation type="journal article" date="2011" name="Microb. Ecol.">
        <title>Taxonomic and Functional Metagenomic Profiling of the Microbial Community in the Anoxic Sediment of a Sub-saline Shallow Lake (Laguna de Carrizo, Central Spain).</title>
        <authorList>
            <person name="Ferrer M."/>
            <person name="Guazzaroni M.E."/>
            <person name="Richter M."/>
            <person name="Garcia-Salamanca A."/>
            <person name="Yarza P."/>
            <person name="Suarez-Suarez A."/>
            <person name="Solano J."/>
            <person name="Alcaide M."/>
            <person name="van Dillewijn P."/>
            <person name="Molina-Henares M.A."/>
            <person name="Lopez-Cortes N."/>
            <person name="Al-Ramahi Y."/>
            <person name="Guerrero C."/>
            <person name="Acosta A."/>
            <person name="de Eugenio L.I."/>
            <person name="Martinez V."/>
            <person name="Marques S."/>
            <person name="Rojo F."/>
            <person name="Santero E."/>
            <person name="Genilloud O."/>
            <person name="Perez-Perez J."/>
            <person name="Rossello-Mora R."/>
            <person name="Ramos J.L."/>
        </authorList>
    </citation>
    <scope>NUCLEOTIDE SEQUENCE</scope>
</reference>
<accession>D9PIF7</accession>
<sequence>MGLGVIIYVFGAFMLESTINMVKTEAFCYSEYIAEEMLEMAGAIFMIKGIAAYLGRESVNLSR</sequence>
<dbReference type="AlphaFoldDB" id="D9PIF7"/>
<evidence type="ECO:0000313" key="1">
    <source>
        <dbReference type="EMBL" id="EFK96663.1"/>
    </source>
</evidence>
<organism evidence="1">
    <name type="scientific">sediment metagenome</name>
    <dbReference type="NCBI Taxonomy" id="749907"/>
    <lineage>
        <taxon>unclassified sequences</taxon>
        <taxon>metagenomes</taxon>
        <taxon>ecological metagenomes</taxon>
    </lineage>
</organism>
<proteinExistence type="predicted"/>
<gene>
    <name evidence="1" type="ORF">LDC_1315</name>
</gene>
<protein>
    <submittedName>
        <fullName evidence="1">Uncharacterized protein</fullName>
    </submittedName>
</protein>
<dbReference type="EMBL" id="ADZX01000428">
    <property type="protein sequence ID" value="EFK96663.1"/>
    <property type="molecule type" value="Genomic_DNA"/>
</dbReference>